<organism evidence="2">
    <name type="scientific">Tanacetum cinerariifolium</name>
    <name type="common">Dalmatian daisy</name>
    <name type="synonym">Chrysanthemum cinerariifolium</name>
    <dbReference type="NCBI Taxonomy" id="118510"/>
    <lineage>
        <taxon>Eukaryota</taxon>
        <taxon>Viridiplantae</taxon>
        <taxon>Streptophyta</taxon>
        <taxon>Embryophyta</taxon>
        <taxon>Tracheophyta</taxon>
        <taxon>Spermatophyta</taxon>
        <taxon>Magnoliopsida</taxon>
        <taxon>eudicotyledons</taxon>
        <taxon>Gunneridae</taxon>
        <taxon>Pentapetalae</taxon>
        <taxon>asterids</taxon>
        <taxon>campanulids</taxon>
        <taxon>Asterales</taxon>
        <taxon>Asteraceae</taxon>
        <taxon>Asteroideae</taxon>
        <taxon>Anthemideae</taxon>
        <taxon>Anthemidinae</taxon>
        <taxon>Tanacetum</taxon>
    </lineage>
</organism>
<keyword evidence="1" id="KW-0479">Metal-binding</keyword>
<dbReference type="SUPFAM" id="SSF47240">
    <property type="entry name" value="Ferritin-like"/>
    <property type="match status" value="1"/>
</dbReference>
<dbReference type="Gene3D" id="1.20.1260.10">
    <property type="match status" value="1"/>
</dbReference>
<dbReference type="InterPro" id="IPR001519">
    <property type="entry name" value="Ferritin"/>
</dbReference>
<name>A0A6L2NSH6_TANCI</name>
<dbReference type="GO" id="GO:0006826">
    <property type="term" value="P:iron ion transport"/>
    <property type="evidence" value="ECO:0007669"/>
    <property type="project" value="InterPro"/>
</dbReference>
<evidence type="ECO:0000313" key="2">
    <source>
        <dbReference type="EMBL" id="GEU88022.1"/>
    </source>
</evidence>
<accession>A0A6L2NSH6</accession>
<sequence length="85" mass="9571">MTLFEIMTSLSNILSLADSRIGSLQIQVASRNNHVQLADFIESEFLGEQVEAINKLSEYVAQLRRISKGHGCQVPRLFQQMVSCM</sequence>
<dbReference type="InterPro" id="IPR009078">
    <property type="entry name" value="Ferritin-like_SF"/>
</dbReference>
<comment type="caution">
    <text evidence="2">The sequence shown here is derived from an EMBL/GenBank/DDBJ whole genome shotgun (WGS) entry which is preliminary data.</text>
</comment>
<reference evidence="2" key="1">
    <citation type="journal article" date="2019" name="Sci. Rep.">
        <title>Draft genome of Tanacetum cinerariifolium, the natural source of mosquito coil.</title>
        <authorList>
            <person name="Yamashiro T."/>
            <person name="Shiraishi A."/>
            <person name="Satake H."/>
            <person name="Nakayama K."/>
        </authorList>
    </citation>
    <scope>NUCLEOTIDE SEQUENCE</scope>
</reference>
<dbReference type="EMBL" id="BKCJ010009657">
    <property type="protein sequence ID" value="GEU88022.1"/>
    <property type="molecule type" value="Genomic_DNA"/>
</dbReference>
<dbReference type="GO" id="GO:0005737">
    <property type="term" value="C:cytoplasm"/>
    <property type="evidence" value="ECO:0007669"/>
    <property type="project" value="TreeGrafter"/>
</dbReference>
<dbReference type="PANTHER" id="PTHR11431">
    <property type="entry name" value="FERRITIN"/>
    <property type="match status" value="1"/>
</dbReference>
<dbReference type="InterPro" id="IPR012347">
    <property type="entry name" value="Ferritin-like"/>
</dbReference>
<dbReference type="GO" id="GO:0008198">
    <property type="term" value="F:ferrous iron binding"/>
    <property type="evidence" value="ECO:0007669"/>
    <property type="project" value="TreeGrafter"/>
</dbReference>
<dbReference type="AlphaFoldDB" id="A0A6L2NSH6"/>
<feature type="binding site" evidence="1">
    <location>
        <position position="49"/>
    </location>
    <ligand>
        <name>Fe cation</name>
        <dbReference type="ChEBI" id="CHEBI:24875"/>
        <label>1</label>
    </ligand>
</feature>
<dbReference type="GO" id="GO:0008199">
    <property type="term" value="F:ferric iron binding"/>
    <property type="evidence" value="ECO:0007669"/>
    <property type="project" value="InterPro"/>
</dbReference>
<proteinExistence type="predicted"/>
<protein>
    <submittedName>
        <fullName evidence="2">Ferritin-3, chloroplastic</fullName>
    </submittedName>
</protein>
<evidence type="ECO:0000256" key="1">
    <source>
        <dbReference type="PIRSR" id="PIRSR601519-1"/>
    </source>
</evidence>
<dbReference type="PANTHER" id="PTHR11431:SF75">
    <property type="entry name" value="FERRITIN"/>
    <property type="match status" value="1"/>
</dbReference>
<keyword evidence="1" id="KW-0408">Iron</keyword>
<gene>
    <name evidence="2" type="ORF">Tci_060000</name>
</gene>
<dbReference type="GO" id="GO:0006879">
    <property type="term" value="P:intracellular iron ion homeostasis"/>
    <property type="evidence" value="ECO:0007669"/>
    <property type="project" value="InterPro"/>
</dbReference>